<name>A0AA88VS91_9ASTE</name>
<keyword evidence="2" id="KW-1185">Reference proteome</keyword>
<protein>
    <recommendedName>
        <fullName evidence="3">MADS-box transcription factor</fullName>
    </recommendedName>
</protein>
<dbReference type="EMBL" id="JAVXUP010001327">
    <property type="protein sequence ID" value="KAK3013057.1"/>
    <property type="molecule type" value="Genomic_DNA"/>
</dbReference>
<dbReference type="InterPro" id="IPR036879">
    <property type="entry name" value="TF_MADSbox_sf"/>
</dbReference>
<reference evidence="1" key="1">
    <citation type="submission" date="2022-12" db="EMBL/GenBank/DDBJ databases">
        <title>Draft genome assemblies for two species of Escallonia (Escalloniales).</title>
        <authorList>
            <person name="Chanderbali A."/>
            <person name="Dervinis C."/>
            <person name="Anghel I."/>
            <person name="Soltis D."/>
            <person name="Soltis P."/>
            <person name="Zapata F."/>
        </authorList>
    </citation>
    <scope>NUCLEOTIDE SEQUENCE</scope>
    <source>
        <strain evidence="1">UCBG64.0493</strain>
        <tissue evidence="1">Leaf</tissue>
    </source>
</reference>
<organism evidence="1 2">
    <name type="scientific">Escallonia herrerae</name>
    <dbReference type="NCBI Taxonomy" id="1293975"/>
    <lineage>
        <taxon>Eukaryota</taxon>
        <taxon>Viridiplantae</taxon>
        <taxon>Streptophyta</taxon>
        <taxon>Embryophyta</taxon>
        <taxon>Tracheophyta</taxon>
        <taxon>Spermatophyta</taxon>
        <taxon>Magnoliopsida</taxon>
        <taxon>eudicotyledons</taxon>
        <taxon>Gunneridae</taxon>
        <taxon>Pentapetalae</taxon>
        <taxon>asterids</taxon>
        <taxon>campanulids</taxon>
        <taxon>Escalloniales</taxon>
        <taxon>Escalloniaceae</taxon>
        <taxon>Escallonia</taxon>
    </lineage>
</organism>
<dbReference type="SUPFAM" id="SSF55455">
    <property type="entry name" value="SRF-like"/>
    <property type="match status" value="1"/>
</dbReference>
<dbReference type="AlphaFoldDB" id="A0AA88VS91"/>
<evidence type="ECO:0000313" key="1">
    <source>
        <dbReference type="EMBL" id="KAK3013057.1"/>
    </source>
</evidence>
<gene>
    <name evidence="1" type="ORF">RJ639_009657</name>
</gene>
<proteinExistence type="predicted"/>
<sequence>MQLATLCDVKACTVIFGPDGGVETWPEDPSRVKSVIDMLKDCSAKKGLGYRKAAITEVKKETGAAKTESSEKGFSDWEVSLIKNMVDAKLEAVTKRLEVLQSAKLEEEREIAGFHEQEATQVMQKQPCYNFPQQIPQWQPFPQWQQLPACDPFENNTFGVVNHEIYQQVPPQDVGYASNVMPSATVYPFTPLTPESGFGHVPVWTDYLRPEVGSSTGTGTGNGVLELLQSGAIDMGDFFY</sequence>
<evidence type="ECO:0000313" key="2">
    <source>
        <dbReference type="Proteomes" id="UP001188597"/>
    </source>
</evidence>
<dbReference type="GO" id="GO:0046983">
    <property type="term" value="F:protein dimerization activity"/>
    <property type="evidence" value="ECO:0007669"/>
    <property type="project" value="InterPro"/>
</dbReference>
<evidence type="ECO:0008006" key="3">
    <source>
        <dbReference type="Google" id="ProtNLM"/>
    </source>
</evidence>
<accession>A0AA88VS91</accession>
<dbReference type="Proteomes" id="UP001188597">
    <property type="component" value="Unassembled WGS sequence"/>
</dbReference>
<dbReference type="GO" id="GO:0003677">
    <property type="term" value="F:DNA binding"/>
    <property type="evidence" value="ECO:0007669"/>
    <property type="project" value="InterPro"/>
</dbReference>
<comment type="caution">
    <text evidence="1">The sequence shown here is derived from an EMBL/GenBank/DDBJ whole genome shotgun (WGS) entry which is preliminary data.</text>
</comment>